<feature type="transmembrane region" description="Helical" evidence="1">
    <location>
        <begin position="21"/>
        <end position="40"/>
    </location>
</feature>
<dbReference type="AlphaFoldDB" id="A0A6V7QWH9"/>
<dbReference type="Pfam" id="PF13692">
    <property type="entry name" value="Glyco_trans_1_4"/>
    <property type="match status" value="1"/>
</dbReference>
<protein>
    <submittedName>
        <fullName evidence="2">Uncharacterized protein</fullName>
    </submittedName>
</protein>
<gene>
    <name evidence="2" type="ORF">CB5_LOCUS30754</name>
</gene>
<evidence type="ECO:0000313" key="2">
    <source>
        <dbReference type="EMBL" id="CAD1847543.1"/>
    </source>
</evidence>
<organism evidence="2">
    <name type="scientific">Ananas comosus var. bracteatus</name>
    <name type="common">red pineapple</name>
    <dbReference type="NCBI Taxonomy" id="296719"/>
    <lineage>
        <taxon>Eukaryota</taxon>
        <taxon>Viridiplantae</taxon>
        <taxon>Streptophyta</taxon>
        <taxon>Embryophyta</taxon>
        <taxon>Tracheophyta</taxon>
        <taxon>Spermatophyta</taxon>
        <taxon>Magnoliopsida</taxon>
        <taxon>Liliopsida</taxon>
        <taxon>Poales</taxon>
        <taxon>Bromeliaceae</taxon>
        <taxon>Bromelioideae</taxon>
        <taxon>Ananas</taxon>
    </lineage>
</organism>
<keyword evidence="1" id="KW-1133">Transmembrane helix</keyword>
<dbReference type="EMBL" id="CAJEUB010000056">
    <property type="protein sequence ID" value="CAD1847543.1"/>
    <property type="molecule type" value="Genomic_DNA"/>
</dbReference>
<name>A0A6V7QWH9_ANACO</name>
<evidence type="ECO:0000256" key="1">
    <source>
        <dbReference type="SAM" id="Phobius"/>
    </source>
</evidence>
<accession>A0A6V7QWH9</accession>
<proteinExistence type="predicted"/>
<dbReference type="SUPFAM" id="SSF53756">
    <property type="entry name" value="UDP-Glycosyltransferase/glycogen phosphorylase"/>
    <property type="match status" value="1"/>
</dbReference>
<dbReference type="Gene3D" id="3.40.50.2000">
    <property type="entry name" value="Glycogen Phosphorylase B"/>
    <property type="match status" value="1"/>
</dbReference>
<keyword evidence="1" id="KW-0472">Membrane</keyword>
<keyword evidence="1" id="KW-0812">Transmembrane</keyword>
<dbReference type="CDD" id="cd03801">
    <property type="entry name" value="GT4_PimA-like"/>
    <property type="match status" value="1"/>
</dbReference>
<dbReference type="PANTHER" id="PTHR46656">
    <property type="entry name" value="PUTATIVE-RELATED"/>
    <property type="match status" value="1"/>
</dbReference>
<dbReference type="PANTHER" id="PTHR46656:SF3">
    <property type="entry name" value="PUTATIVE-RELATED"/>
    <property type="match status" value="1"/>
</dbReference>
<reference evidence="2" key="1">
    <citation type="submission" date="2020-07" db="EMBL/GenBank/DDBJ databases">
        <authorList>
            <person name="Lin J."/>
        </authorList>
    </citation>
    <scope>NUCLEOTIDE SEQUENCE</scope>
</reference>
<sequence length="507" mass="56518">MPPNQAPPSQPRPSPQKWKQLLFWAPALFVLLLALSLAIISNSTSPHLTTLPLLRSLPFLKPTLFLTLLSPTKSKGTEALPPISERPPCVRWMAPFLSGGGYSSEAWSYITALHTHVKDPKFKLKIDQHGDLESIDFWLGLPEESKALAYELYSTECELSNTIVICHSEPGAWFPPLFQTPPCPPTGYGEPMFVVGRTMFETDRVAREHVRRCNAMGAVWVPTDFHLAAFVRSGVDPSKVAKIVQPVDVDFFDPSKHEALALPTKNPIFSAAAPRKTPPLNPMSTEKGFVFLSVFKWEHRKGWDVLLRAFLEEFSYSDGVALYLLISAYHSDADFIGKITNFVEEMGLKEPSNGWARVYAIDTHIPQSDLPRLYRAADAFVLPSRGEGWGRPIVEAMAMGLPVIATNWSGPTEYLTEENGYPLRVERMGRVRNGPFAGHLWAEPSVDGLRLLMRRVATDRDEGRRKGGRAREDMIRRFSPEVVAGIVAEEIDKLSKSASRKSSVAGK</sequence>